<feature type="compositionally biased region" description="Basic and acidic residues" evidence="1">
    <location>
        <begin position="43"/>
        <end position="53"/>
    </location>
</feature>
<comment type="caution">
    <text evidence="2">The sequence shown here is derived from an EMBL/GenBank/DDBJ whole genome shotgun (WGS) entry which is preliminary data.</text>
</comment>
<keyword evidence="3" id="KW-1185">Reference proteome</keyword>
<gene>
    <name evidence="2" type="ORF">H6P81_004127</name>
</gene>
<reference evidence="2 3" key="1">
    <citation type="submission" date="2021-07" db="EMBL/GenBank/DDBJ databases">
        <title>The Aristolochia fimbriata genome: insights into angiosperm evolution, floral development and chemical biosynthesis.</title>
        <authorList>
            <person name="Jiao Y."/>
        </authorList>
    </citation>
    <scope>NUCLEOTIDE SEQUENCE [LARGE SCALE GENOMIC DNA]</scope>
    <source>
        <strain evidence="2">IBCAS-2021</strain>
        <tissue evidence="2">Leaf</tissue>
    </source>
</reference>
<sequence>MGKYTEMLDVVVKIVTRFHTYCPHTGRMYYRPPSTTTENHYGVYDDHEPERARPVTPVSVSQQPSCNGSDPVGSEDITEIILSSVI</sequence>
<dbReference type="PANTHER" id="PTHR33983:SF1">
    <property type="entry name" value="OS07G0185900 PROTEIN"/>
    <property type="match status" value="1"/>
</dbReference>
<dbReference type="AlphaFoldDB" id="A0AAV7FGA7"/>
<dbReference type="Proteomes" id="UP000825729">
    <property type="component" value="Unassembled WGS sequence"/>
</dbReference>
<evidence type="ECO:0000313" key="3">
    <source>
        <dbReference type="Proteomes" id="UP000825729"/>
    </source>
</evidence>
<protein>
    <submittedName>
        <fullName evidence="2">Uncharacterized protein</fullName>
    </submittedName>
</protein>
<evidence type="ECO:0000256" key="1">
    <source>
        <dbReference type="SAM" id="MobiDB-lite"/>
    </source>
</evidence>
<organism evidence="2 3">
    <name type="scientific">Aristolochia fimbriata</name>
    <name type="common">White veined hardy Dutchman's pipe vine</name>
    <dbReference type="NCBI Taxonomy" id="158543"/>
    <lineage>
        <taxon>Eukaryota</taxon>
        <taxon>Viridiplantae</taxon>
        <taxon>Streptophyta</taxon>
        <taxon>Embryophyta</taxon>
        <taxon>Tracheophyta</taxon>
        <taxon>Spermatophyta</taxon>
        <taxon>Magnoliopsida</taxon>
        <taxon>Magnoliidae</taxon>
        <taxon>Piperales</taxon>
        <taxon>Aristolochiaceae</taxon>
        <taxon>Aristolochia</taxon>
    </lineage>
</organism>
<proteinExistence type="predicted"/>
<name>A0AAV7FGA7_ARIFI</name>
<feature type="compositionally biased region" description="Polar residues" evidence="1">
    <location>
        <begin position="58"/>
        <end position="68"/>
    </location>
</feature>
<dbReference type="EMBL" id="JAINDJ010000002">
    <property type="protein sequence ID" value="KAG9459619.1"/>
    <property type="molecule type" value="Genomic_DNA"/>
</dbReference>
<dbReference type="PANTHER" id="PTHR33983">
    <property type="entry name" value="OS07G0185900 PROTEIN"/>
    <property type="match status" value="1"/>
</dbReference>
<accession>A0AAV7FGA7</accession>
<evidence type="ECO:0000313" key="2">
    <source>
        <dbReference type="EMBL" id="KAG9459619.1"/>
    </source>
</evidence>
<feature type="region of interest" description="Disordered" evidence="1">
    <location>
        <begin position="39"/>
        <end position="74"/>
    </location>
</feature>